<sequence>MVIFLENEDEGNVLEDTYMGTTLTGQGYFMSNYDGVTHPSQPNYIAYISGSQNGCTSDSNINIAKSNVADLLESKGFTWKNYAESYPGNCYTGANTGTYYRKHTPFISFTDISKNSTRCANIVPATQLATDEAAGTLPNFIFYTPDINNDGHDTNSIFLGKGIVGAGQVDATAYNHYSSLATVESIFGLGNLKLNDATAPIIPFVCNAASATSTTTTTTTITSTNKSATATKTSKTTTTKTITTTASTITSPAGCAHSECSTGTALTSDCSACATAVCAQDSYCCATSWDSTCVSE</sequence>
<organism evidence="2 3">
    <name type="scientific">Physocladia obscura</name>
    <dbReference type="NCBI Taxonomy" id="109957"/>
    <lineage>
        <taxon>Eukaryota</taxon>
        <taxon>Fungi</taxon>
        <taxon>Fungi incertae sedis</taxon>
        <taxon>Chytridiomycota</taxon>
        <taxon>Chytridiomycota incertae sedis</taxon>
        <taxon>Chytridiomycetes</taxon>
        <taxon>Chytridiales</taxon>
        <taxon>Chytriomycetaceae</taxon>
        <taxon>Physocladia</taxon>
    </lineage>
</organism>
<protein>
    <recommendedName>
        <fullName evidence="4">Acid phosphatase</fullName>
    </recommendedName>
</protein>
<evidence type="ECO:0000313" key="3">
    <source>
        <dbReference type="Proteomes" id="UP001211907"/>
    </source>
</evidence>
<evidence type="ECO:0008006" key="4">
    <source>
        <dbReference type="Google" id="ProtNLM"/>
    </source>
</evidence>
<dbReference type="Pfam" id="PF04185">
    <property type="entry name" value="Phosphoesterase"/>
    <property type="match status" value="1"/>
</dbReference>
<dbReference type="EMBL" id="JADGJH010002413">
    <property type="protein sequence ID" value="KAJ3098519.1"/>
    <property type="molecule type" value="Genomic_DNA"/>
</dbReference>
<dbReference type="GO" id="GO:0009395">
    <property type="term" value="P:phospholipid catabolic process"/>
    <property type="evidence" value="ECO:0007669"/>
    <property type="project" value="TreeGrafter"/>
</dbReference>
<keyword evidence="3" id="KW-1185">Reference proteome</keyword>
<feature type="non-terminal residue" evidence="2">
    <location>
        <position position="296"/>
    </location>
</feature>
<dbReference type="PANTHER" id="PTHR31956">
    <property type="entry name" value="NON-SPECIFIC PHOSPHOLIPASE C4-RELATED"/>
    <property type="match status" value="1"/>
</dbReference>
<accession>A0AAD5XCJ9</accession>
<dbReference type="InterPro" id="IPR007312">
    <property type="entry name" value="Phosphoesterase"/>
</dbReference>
<name>A0AAD5XCJ9_9FUNG</name>
<dbReference type="Gene3D" id="3.40.720.10">
    <property type="entry name" value="Alkaline Phosphatase, subunit A"/>
    <property type="match status" value="1"/>
</dbReference>
<evidence type="ECO:0000256" key="1">
    <source>
        <dbReference type="ARBA" id="ARBA00022801"/>
    </source>
</evidence>
<dbReference type="AlphaFoldDB" id="A0AAD5XCJ9"/>
<keyword evidence="1" id="KW-0378">Hydrolase</keyword>
<dbReference type="PANTHER" id="PTHR31956:SF8">
    <property type="entry name" value="ACID PHOSPHATASE PHOA (AFU_ORTHOLOGUE AFUA_1G03570)"/>
    <property type="match status" value="1"/>
</dbReference>
<proteinExistence type="predicted"/>
<dbReference type="GO" id="GO:0016788">
    <property type="term" value="F:hydrolase activity, acting on ester bonds"/>
    <property type="evidence" value="ECO:0007669"/>
    <property type="project" value="InterPro"/>
</dbReference>
<evidence type="ECO:0000313" key="2">
    <source>
        <dbReference type="EMBL" id="KAJ3098519.1"/>
    </source>
</evidence>
<comment type="caution">
    <text evidence="2">The sequence shown here is derived from an EMBL/GenBank/DDBJ whole genome shotgun (WGS) entry which is preliminary data.</text>
</comment>
<dbReference type="InterPro" id="IPR017850">
    <property type="entry name" value="Alkaline_phosphatase_core_sf"/>
</dbReference>
<dbReference type="Proteomes" id="UP001211907">
    <property type="component" value="Unassembled WGS sequence"/>
</dbReference>
<reference evidence="2" key="1">
    <citation type="submission" date="2020-05" db="EMBL/GenBank/DDBJ databases">
        <title>Phylogenomic resolution of chytrid fungi.</title>
        <authorList>
            <person name="Stajich J.E."/>
            <person name="Amses K."/>
            <person name="Simmons R."/>
            <person name="Seto K."/>
            <person name="Myers J."/>
            <person name="Bonds A."/>
            <person name="Quandt C.A."/>
            <person name="Barry K."/>
            <person name="Liu P."/>
            <person name="Grigoriev I."/>
            <person name="Longcore J.E."/>
            <person name="James T.Y."/>
        </authorList>
    </citation>
    <scope>NUCLEOTIDE SEQUENCE</scope>
    <source>
        <strain evidence="2">JEL0513</strain>
    </source>
</reference>
<gene>
    <name evidence="2" type="ORF">HK100_005087</name>
</gene>